<sequence>MYMVDVVTAQQAAQRLGVHPSRVRALIAAGTLTATRAGSQWLVDADSLDRHADLVAAGATGRSFAPRIAWAAAALCDGLDDGLTSAERYRLRNRLAHAAIRDAHTCALVQRWLSRRAQSIHRYRVGERDLAQLLSTDNLLATGISTTTTYSIGLSTGGAADAYVSDQTRRELVEEFFLIESARGNLTLRVADAAPFGATTAPRLIAGADLAEDTDARTRAAGCELIAEALRAVRKE</sequence>
<feature type="domain" description="Helix-turn-helix" evidence="1">
    <location>
        <begin position="7"/>
        <end position="51"/>
    </location>
</feature>
<evidence type="ECO:0000259" key="1">
    <source>
        <dbReference type="Pfam" id="PF12728"/>
    </source>
</evidence>
<dbReference type="AlphaFoldDB" id="A0A1S1N7X7"/>
<dbReference type="InterPro" id="IPR010093">
    <property type="entry name" value="SinI_DNA-bd"/>
</dbReference>
<protein>
    <recommendedName>
        <fullName evidence="1">Helix-turn-helix domain-containing protein</fullName>
    </recommendedName>
</protein>
<dbReference type="NCBIfam" id="TIGR01764">
    <property type="entry name" value="excise"/>
    <property type="match status" value="1"/>
</dbReference>
<keyword evidence="3" id="KW-1185">Reference proteome</keyword>
<evidence type="ECO:0000313" key="3">
    <source>
        <dbReference type="Proteomes" id="UP000179734"/>
    </source>
</evidence>
<dbReference type="GO" id="GO:0003677">
    <property type="term" value="F:DNA binding"/>
    <property type="evidence" value="ECO:0007669"/>
    <property type="project" value="InterPro"/>
</dbReference>
<comment type="caution">
    <text evidence="2">The sequence shown here is derived from an EMBL/GenBank/DDBJ whole genome shotgun (WGS) entry which is preliminary data.</text>
</comment>
<accession>A0A1S1N7X7</accession>
<dbReference type="Pfam" id="PF12728">
    <property type="entry name" value="HTH_17"/>
    <property type="match status" value="1"/>
</dbReference>
<name>A0A1S1N7X7_9MYCO</name>
<organism evidence="2 3">
    <name type="scientific">Mycobacterium talmoniae</name>
    <dbReference type="NCBI Taxonomy" id="1858794"/>
    <lineage>
        <taxon>Bacteria</taxon>
        <taxon>Bacillati</taxon>
        <taxon>Actinomycetota</taxon>
        <taxon>Actinomycetes</taxon>
        <taxon>Mycobacteriales</taxon>
        <taxon>Mycobacteriaceae</taxon>
        <taxon>Mycobacterium</taxon>
    </lineage>
</organism>
<reference evidence="2 3" key="1">
    <citation type="submission" date="2016-10" db="EMBL/GenBank/DDBJ databases">
        <title>Genome sequence of Mycobacterium talmonii.</title>
        <authorList>
            <person name="Greninger A.L."/>
            <person name="Elliott B."/>
            <person name="Vasireddy S."/>
            <person name="Vasireddy R."/>
        </authorList>
    </citation>
    <scope>NUCLEOTIDE SEQUENCE [LARGE SCALE GENOMIC DNA]</scope>
    <source>
        <strain evidence="3">NE-TNMC-100812</strain>
    </source>
</reference>
<proteinExistence type="predicted"/>
<gene>
    <name evidence="2" type="ORF">BKN37_21885</name>
</gene>
<dbReference type="Proteomes" id="UP000179734">
    <property type="component" value="Unassembled WGS sequence"/>
</dbReference>
<dbReference type="EMBL" id="MLQM01000163">
    <property type="protein sequence ID" value="OHU97444.1"/>
    <property type="molecule type" value="Genomic_DNA"/>
</dbReference>
<dbReference type="InterPro" id="IPR041657">
    <property type="entry name" value="HTH_17"/>
</dbReference>
<evidence type="ECO:0000313" key="2">
    <source>
        <dbReference type="EMBL" id="OHU97444.1"/>
    </source>
</evidence>